<reference evidence="4" key="1">
    <citation type="submission" date="2025-08" db="UniProtKB">
        <authorList>
            <consortium name="RefSeq"/>
        </authorList>
    </citation>
    <scope>IDENTIFICATION</scope>
    <source>
        <tissue evidence="4">Gonads</tissue>
    </source>
</reference>
<evidence type="ECO:0000256" key="2">
    <source>
        <dbReference type="SAM" id="MobiDB-lite"/>
    </source>
</evidence>
<feature type="region of interest" description="Disordered" evidence="2">
    <location>
        <begin position="325"/>
        <end position="400"/>
    </location>
</feature>
<dbReference type="OrthoDB" id="9974232at2759"/>
<dbReference type="GeneID" id="106166560"/>
<feature type="region of interest" description="Disordered" evidence="2">
    <location>
        <begin position="1"/>
        <end position="67"/>
    </location>
</feature>
<feature type="compositionally biased region" description="Low complexity" evidence="2">
    <location>
        <begin position="35"/>
        <end position="47"/>
    </location>
</feature>
<feature type="compositionally biased region" description="Basic and acidic residues" evidence="2">
    <location>
        <begin position="53"/>
        <end position="67"/>
    </location>
</feature>
<dbReference type="AlphaFoldDB" id="A0A1S3IQZ4"/>
<feature type="active site" evidence="1">
    <location>
        <position position="223"/>
    </location>
</feature>
<dbReference type="GO" id="GO:0005737">
    <property type="term" value="C:cytoplasm"/>
    <property type="evidence" value="ECO:0007669"/>
    <property type="project" value="InterPro"/>
</dbReference>
<evidence type="ECO:0000313" key="3">
    <source>
        <dbReference type="Proteomes" id="UP000085678"/>
    </source>
</evidence>
<feature type="compositionally biased region" description="Basic and acidic residues" evidence="2">
    <location>
        <begin position="357"/>
        <end position="378"/>
    </location>
</feature>
<dbReference type="PANTHER" id="PTHR15750:SF2">
    <property type="entry name" value="VASOHIBIN"/>
    <property type="match status" value="1"/>
</dbReference>
<feature type="active site" evidence="1">
    <location>
        <position position="240"/>
    </location>
</feature>
<keyword evidence="3" id="KW-1185">Reference proteome</keyword>
<evidence type="ECO:0000256" key="1">
    <source>
        <dbReference type="PIRSR" id="PIRSR628131-1"/>
    </source>
</evidence>
<feature type="active site" evidence="1">
    <location>
        <position position="188"/>
    </location>
</feature>
<dbReference type="KEGG" id="lak:106166560"/>
<accession>A0A1S3IQZ4</accession>
<evidence type="ECO:0000313" key="4">
    <source>
        <dbReference type="RefSeq" id="XP_013400627.1"/>
    </source>
</evidence>
<sequence>MSTEPYEELSSFGSLVRVSNSTAPTSVPPTPTPTSPRKTASSSKSPTRPNPTKKKEALRSSLEKQKDDDSVKEEGVFFWVNKSGFPIDDITWKRMWDHVAKIHPDGYSVVNKIRDNADLDEVPVPQPPLNLPNSMSCQDKLNAVQNYMRELQYNHTGTQFFEIRKNRPISGLMESAREMIRESLPIKCLEAVILGIHLTNGMPGLERFPLSFKTSFSGTVHRHVVLGVCHNGKYGTIGMSRREELMYKPLKFKSLSGLVFDYEDSYNKYLHEVKKVKLGLPVPHDSHSYEQISWKYLSLNCQQLSRTEMNKELEKHAREVRSMMKSATGPLYTGKKTAGHGSNSTNSATMNSNATSQKKEESSVKDKIIVHDKEKMDDGYEDPCNASESKKLDPAYQIRI</sequence>
<gene>
    <name evidence="4" type="primary">LOC106166560</name>
</gene>
<feature type="compositionally biased region" description="Low complexity" evidence="2">
    <location>
        <begin position="342"/>
        <end position="356"/>
    </location>
</feature>
<proteinExistence type="predicted"/>
<dbReference type="RefSeq" id="XP_013400627.1">
    <property type="nucleotide sequence ID" value="XM_013545173.1"/>
</dbReference>
<protein>
    <submittedName>
        <fullName evidence="4">Vasohibin-2 isoform X1</fullName>
    </submittedName>
</protein>
<organism evidence="3 4">
    <name type="scientific">Lingula anatina</name>
    <name type="common">Brachiopod</name>
    <name type="synonym">Lingula unguis</name>
    <dbReference type="NCBI Taxonomy" id="7574"/>
    <lineage>
        <taxon>Eukaryota</taxon>
        <taxon>Metazoa</taxon>
        <taxon>Spiralia</taxon>
        <taxon>Lophotrochozoa</taxon>
        <taxon>Brachiopoda</taxon>
        <taxon>Linguliformea</taxon>
        <taxon>Lingulata</taxon>
        <taxon>Lingulida</taxon>
        <taxon>Linguloidea</taxon>
        <taxon>Lingulidae</taxon>
        <taxon>Lingula</taxon>
    </lineage>
</organism>
<name>A0A1S3IQZ4_LINAN</name>
<dbReference type="InterPro" id="IPR028131">
    <property type="entry name" value="VASH1"/>
</dbReference>
<dbReference type="Proteomes" id="UP000085678">
    <property type="component" value="Unplaced"/>
</dbReference>
<dbReference type="PANTHER" id="PTHR15750">
    <property type="entry name" value="VASOHIBIN-1-LIKE ISOFORM X2"/>
    <property type="match status" value="1"/>
</dbReference>
<dbReference type="Pfam" id="PF14822">
    <property type="entry name" value="Vasohibin"/>
    <property type="match status" value="1"/>
</dbReference>